<dbReference type="AlphaFoldDB" id="A0A0R2HBB9"/>
<dbReference type="EMBL" id="JQBL01000011">
    <property type="protein sequence ID" value="KRN50271.1"/>
    <property type="molecule type" value="Genomic_DNA"/>
</dbReference>
<evidence type="ECO:0000259" key="7">
    <source>
        <dbReference type="PROSITE" id="PS51100"/>
    </source>
</evidence>
<evidence type="ECO:0000256" key="4">
    <source>
        <dbReference type="ARBA" id="ARBA00022679"/>
    </source>
</evidence>
<dbReference type="PROSITE" id="PS51100">
    <property type="entry name" value="PTS_EIIB_TYPE_3"/>
    <property type="match status" value="1"/>
</dbReference>
<feature type="modified residue" description="Phosphocysteine; by EIIA" evidence="6">
    <location>
        <position position="111"/>
    </location>
</feature>
<dbReference type="Gene3D" id="3.40.50.2300">
    <property type="match status" value="1"/>
</dbReference>
<protein>
    <recommendedName>
        <fullName evidence="7">PTS EIIB type-3 domain-containing protein</fullName>
    </recommendedName>
</protein>
<keyword evidence="4" id="KW-0808">Transferase</keyword>
<dbReference type="SUPFAM" id="SSF52794">
    <property type="entry name" value="PTS system IIB component-like"/>
    <property type="match status" value="1"/>
</dbReference>
<keyword evidence="9" id="KW-1185">Reference proteome</keyword>
<dbReference type="InterPro" id="IPR013012">
    <property type="entry name" value="PTS_EIIB_3"/>
</dbReference>
<dbReference type="InterPro" id="IPR036095">
    <property type="entry name" value="PTS_EIIB-like_sf"/>
</dbReference>
<dbReference type="Proteomes" id="UP000051841">
    <property type="component" value="Unassembled WGS sequence"/>
</dbReference>
<keyword evidence="3" id="KW-0762">Sugar transport</keyword>
<sequence length="199" mass="23798">MDNFFSEIYAPIIFKWLSFQESSDGIKISTIYNNEMYQTILFDMTDYKGTMTLWAKGIIEEQIINKTTLHSVFYLHYQFQNIPHFMKMYREFYDSLVKHAREKTIRIGLCCSGGFTATTMAQMSNEAIRLSDLPFHVEPLAFYQLEEKINDYQFIYLAPQIHHKFFSVQDKHIIRLDPLIYATRDIYKFIKDIEKRAYE</sequence>
<dbReference type="PATRIC" id="fig|1410657.5.peg.295"/>
<evidence type="ECO:0000256" key="2">
    <source>
        <dbReference type="ARBA" id="ARBA00022553"/>
    </source>
</evidence>
<proteinExistence type="predicted"/>
<keyword evidence="2" id="KW-0597">Phosphoprotein</keyword>
<reference evidence="8 9" key="1">
    <citation type="journal article" date="2015" name="Genome Announc.">
        <title>Expanding the biotechnology potential of lactobacilli through comparative genomics of 213 strains and associated genera.</title>
        <authorList>
            <person name="Sun Z."/>
            <person name="Harris H.M."/>
            <person name="McCann A."/>
            <person name="Guo C."/>
            <person name="Argimon S."/>
            <person name="Zhang W."/>
            <person name="Yang X."/>
            <person name="Jeffery I.B."/>
            <person name="Cooney J.C."/>
            <person name="Kagawa T.F."/>
            <person name="Liu W."/>
            <person name="Song Y."/>
            <person name="Salvetti E."/>
            <person name="Wrobel A."/>
            <person name="Rasinkangas P."/>
            <person name="Parkhill J."/>
            <person name="Rea M.C."/>
            <person name="O'Sullivan O."/>
            <person name="Ritari J."/>
            <person name="Douillard F.P."/>
            <person name="Paul Ross R."/>
            <person name="Yang R."/>
            <person name="Briner A.E."/>
            <person name="Felis G.E."/>
            <person name="de Vos W.M."/>
            <person name="Barrangou R."/>
            <person name="Klaenhammer T.R."/>
            <person name="Caufield P.W."/>
            <person name="Cui Y."/>
            <person name="Zhang H."/>
            <person name="O'Toole P.W."/>
        </authorList>
    </citation>
    <scope>NUCLEOTIDE SEQUENCE [LARGE SCALE GENOMIC DNA]</scope>
    <source>
        <strain evidence="8 9">DSM 20405</strain>
    </source>
</reference>
<evidence type="ECO:0000256" key="1">
    <source>
        <dbReference type="ARBA" id="ARBA00022448"/>
    </source>
</evidence>
<organism evidence="8 9">
    <name type="scientific">Kandleria vitulina DSM 20405</name>
    <dbReference type="NCBI Taxonomy" id="1410657"/>
    <lineage>
        <taxon>Bacteria</taxon>
        <taxon>Bacillati</taxon>
        <taxon>Bacillota</taxon>
        <taxon>Erysipelotrichia</taxon>
        <taxon>Erysipelotrichales</taxon>
        <taxon>Coprobacillaceae</taxon>
        <taxon>Kandleria</taxon>
    </lineage>
</organism>
<dbReference type="GO" id="GO:0008982">
    <property type="term" value="F:protein-N(PI)-phosphohistidine-sugar phosphotransferase activity"/>
    <property type="evidence" value="ECO:0007669"/>
    <property type="project" value="InterPro"/>
</dbReference>
<evidence type="ECO:0000256" key="6">
    <source>
        <dbReference type="PROSITE-ProRule" id="PRU00423"/>
    </source>
</evidence>
<accession>A0A0R2HBB9</accession>
<name>A0A0R2HBB9_9FIRM</name>
<evidence type="ECO:0000313" key="9">
    <source>
        <dbReference type="Proteomes" id="UP000051841"/>
    </source>
</evidence>
<keyword evidence="5" id="KW-0598">Phosphotransferase system</keyword>
<evidence type="ECO:0000256" key="3">
    <source>
        <dbReference type="ARBA" id="ARBA00022597"/>
    </source>
</evidence>
<feature type="domain" description="PTS EIIB type-3" evidence="7">
    <location>
        <begin position="104"/>
        <end position="199"/>
    </location>
</feature>
<keyword evidence="1" id="KW-0813">Transport</keyword>
<dbReference type="RefSeq" id="WP_031589121.1">
    <property type="nucleotide sequence ID" value="NZ_JNKN01000012.1"/>
</dbReference>
<gene>
    <name evidence="8" type="ORF">IV49_GL000281</name>
</gene>
<dbReference type="GO" id="GO:0009401">
    <property type="term" value="P:phosphoenolpyruvate-dependent sugar phosphotransferase system"/>
    <property type="evidence" value="ECO:0007669"/>
    <property type="project" value="UniProtKB-KW"/>
</dbReference>
<evidence type="ECO:0000256" key="5">
    <source>
        <dbReference type="ARBA" id="ARBA00022683"/>
    </source>
</evidence>
<comment type="caution">
    <text evidence="8">The sequence shown here is derived from an EMBL/GenBank/DDBJ whole genome shotgun (WGS) entry which is preliminary data.</text>
</comment>
<evidence type="ECO:0000313" key="8">
    <source>
        <dbReference type="EMBL" id="KRN50271.1"/>
    </source>
</evidence>